<gene>
    <name evidence="1" type="ORF">CANVERA_P2595</name>
</gene>
<protein>
    <submittedName>
        <fullName evidence="1">Uncharacterized protein</fullName>
    </submittedName>
</protein>
<sequence>MSIYSELSDPFTIIAPLSSREALVGSLNSFSSGISCLSDIHVKQLSKYQNIMQTIKTKLSKFIRYKPKFSKKKKNTYADAHLLMMF</sequence>
<accession>A0A9W4XLE6</accession>
<proteinExistence type="predicted"/>
<keyword evidence="2" id="KW-1185">Reference proteome</keyword>
<dbReference type="EMBL" id="CANTUO010000002">
    <property type="protein sequence ID" value="CAI5758082.1"/>
    <property type="molecule type" value="Genomic_DNA"/>
</dbReference>
<evidence type="ECO:0000313" key="1">
    <source>
        <dbReference type="EMBL" id="CAI5758082.1"/>
    </source>
</evidence>
<comment type="caution">
    <text evidence="1">The sequence shown here is derived from an EMBL/GenBank/DDBJ whole genome shotgun (WGS) entry which is preliminary data.</text>
</comment>
<name>A0A9W4XLE6_9ASCO</name>
<evidence type="ECO:0000313" key="2">
    <source>
        <dbReference type="Proteomes" id="UP001152885"/>
    </source>
</evidence>
<reference evidence="1" key="1">
    <citation type="submission" date="2022-12" db="EMBL/GenBank/DDBJ databases">
        <authorList>
            <person name="Brejova B."/>
        </authorList>
    </citation>
    <scope>NUCLEOTIDE SEQUENCE</scope>
</reference>
<organism evidence="1 2">
    <name type="scientific">Candida verbasci</name>
    <dbReference type="NCBI Taxonomy" id="1227364"/>
    <lineage>
        <taxon>Eukaryota</taxon>
        <taxon>Fungi</taxon>
        <taxon>Dikarya</taxon>
        <taxon>Ascomycota</taxon>
        <taxon>Saccharomycotina</taxon>
        <taxon>Pichiomycetes</taxon>
        <taxon>Debaryomycetaceae</taxon>
        <taxon>Candida/Lodderomyces clade</taxon>
        <taxon>Candida</taxon>
    </lineage>
</organism>
<dbReference type="Proteomes" id="UP001152885">
    <property type="component" value="Unassembled WGS sequence"/>
</dbReference>
<dbReference type="AlphaFoldDB" id="A0A9W4XLE6"/>